<protein>
    <submittedName>
        <fullName evidence="1">Uncharacterized protein</fullName>
    </submittedName>
</protein>
<dbReference type="AlphaFoldDB" id="A0ABD1ZR84"/>
<dbReference type="EMBL" id="JBHFFA010000001">
    <property type="protein sequence ID" value="KAL2653405.1"/>
    <property type="molecule type" value="Genomic_DNA"/>
</dbReference>
<accession>A0ABD1ZR84</accession>
<sequence>MSLHTSAYTAQGDGERLIWRAGSCREVPGYGSTGIGHSDKKRGVGLTPCTLRTRKQSLSGFPMGKGTIRTSAFRRKVGRGLWKRTDEVETPKLGKCLTWRESLVLGYKFDGPLECSCGLRSRLGTHSGSTQGLKMLFALAQGGVLQIGGKVDDPLVANPAFLFVGPAHHFPAVDAFVILRFWPMHNPGPLLRCRYAQAVATIWAFQDPYVLFYVSVTGRSLARLFPTHALNPRFPCSFVAIPSSSSVPGSCQATSYRPHDFANPGGRVSLAER</sequence>
<keyword evidence="2" id="KW-1185">Reference proteome</keyword>
<organism evidence="1 2">
    <name type="scientific">Riccia fluitans</name>
    <dbReference type="NCBI Taxonomy" id="41844"/>
    <lineage>
        <taxon>Eukaryota</taxon>
        <taxon>Viridiplantae</taxon>
        <taxon>Streptophyta</taxon>
        <taxon>Embryophyta</taxon>
        <taxon>Marchantiophyta</taxon>
        <taxon>Marchantiopsida</taxon>
        <taxon>Marchantiidae</taxon>
        <taxon>Marchantiales</taxon>
        <taxon>Ricciaceae</taxon>
        <taxon>Riccia</taxon>
    </lineage>
</organism>
<comment type="caution">
    <text evidence="1">The sequence shown here is derived from an EMBL/GenBank/DDBJ whole genome shotgun (WGS) entry which is preliminary data.</text>
</comment>
<proteinExistence type="predicted"/>
<dbReference type="Proteomes" id="UP001605036">
    <property type="component" value="Unassembled WGS sequence"/>
</dbReference>
<gene>
    <name evidence="1" type="ORF">R1flu_021533</name>
</gene>
<reference evidence="1 2" key="1">
    <citation type="submission" date="2024-09" db="EMBL/GenBank/DDBJ databases">
        <title>Chromosome-scale assembly of Riccia fluitans.</title>
        <authorList>
            <person name="Paukszto L."/>
            <person name="Sawicki J."/>
            <person name="Karawczyk K."/>
            <person name="Piernik-Szablinska J."/>
            <person name="Szczecinska M."/>
            <person name="Mazdziarz M."/>
        </authorList>
    </citation>
    <scope>NUCLEOTIDE SEQUENCE [LARGE SCALE GENOMIC DNA]</scope>
    <source>
        <strain evidence="1">Rf_01</strain>
        <tissue evidence="1">Aerial parts of the thallus</tissue>
    </source>
</reference>
<evidence type="ECO:0000313" key="1">
    <source>
        <dbReference type="EMBL" id="KAL2653405.1"/>
    </source>
</evidence>
<evidence type="ECO:0000313" key="2">
    <source>
        <dbReference type="Proteomes" id="UP001605036"/>
    </source>
</evidence>
<name>A0ABD1ZR84_9MARC</name>